<feature type="transmembrane region" description="Helical" evidence="1">
    <location>
        <begin position="44"/>
        <end position="64"/>
    </location>
</feature>
<proteinExistence type="predicted"/>
<feature type="transmembrane region" description="Helical" evidence="1">
    <location>
        <begin position="12"/>
        <end position="32"/>
    </location>
</feature>
<keyword evidence="1" id="KW-0472">Membrane</keyword>
<evidence type="ECO:0000313" key="2">
    <source>
        <dbReference type="EMBL" id="ALL70271.1"/>
    </source>
</evidence>
<gene>
    <name evidence="2" type="ORF">K788_0001387</name>
</gene>
<evidence type="ECO:0000256" key="1">
    <source>
        <dbReference type="SAM" id="Phobius"/>
    </source>
</evidence>
<reference evidence="2 3" key="1">
    <citation type="journal article" date="2014" name="Genome Announc.">
        <title>Draft Genome Sequence of the Haloacid-Degrading Burkholderia caribensis Strain MBA4.</title>
        <authorList>
            <person name="Pan Y."/>
            <person name="Kong K.F."/>
            <person name="Tsang J.S."/>
        </authorList>
    </citation>
    <scope>NUCLEOTIDE SEQUENCE [LARGE SCALE GENOMIC DNA]</scope>
    <source>
        <strain evidence="2 3">MBA4</strain>
        <plasmid evidence="3">Plasmid</plasmid>
    </source>
</reference>
<dbReference type="EMBL" id="CP012748">
    <property type="protein sequence ID" value="ALL70271.1"/>
    <property type="molecule type" value="Genomic_DNA"/>
</dbReference>
<organism evidence="2 3">
    <name type="scientific">Paraburkholderia caribensis MBA4</name>
    <dbReference type="NCBI Taxonomy" id="1323664"/>
    <lineage>
        <taxon>Bacteria</taxon>
        <taxon>Pseudomonadati</taxon>
        <taxon>Pseudomonadota</taxon>
        <taxon>Betaproteobacteria</taxon>
        <taxon>Burkholderiales</taxon>
        <taxon>Burkholderiaceae</taxon>
        <taxon>Paraburkholderia</taxon>
    </lineage>
</organism>
<keyword evidence="2" id="KW-0614">Plasmid</keyword>
<protein>
    <submittedName>
        <fullName evidence="2">Uncharacterized protein</fullName>
    </submittedName>
</protein>
<dbReference type="KEGG" id="bcai:K788_0001387"/>
<name>A0A0P0RNB6_9BURK</name>
<keyword evidence="1" id="KW-0812">Transmembrane</keyword>
<accession>A0A0P0RNB6</accession>
<dbReference type="Proteomes" id="UP000019146">
    <property type="component" value="Plasmid unnamed"/>
</dbReference>
<keyword evidence="1" id="KW-1133">Transmembrane helix</keyword>
<evidence type="ECO:0000313" key="3">
    <source>
        <dbReference type="Proteomes" id="UP000019146"/>
    </source>
</evidence>
<sequence length="71" mass="7396">MKLSHKIESGKAGPVWGVAFGLIITSAGLGLWCDAKFSAAAGRFTESVSVAAILVGVLAASYAVHELRHRN</sequence>
<dbReference type="AlphaFoldDB" id="A0A0P0RNB6"/>
<geneLocation type="plasmid" evidence="3"/>